<evidence type="ECO:0000313" key="1">
    <source>
        <dbReference type="EMBL" id="SKA00803.1"/>
    </source>
</evidence>
<dbReference type="Proteomes" id="UP000190092">
    <property type="component" value="Unassembled WGS sequence"/>
</dbReference>
<dbReference type="RefSeq" id="WP_231714826.1">
    <property type="nucleotide sequence ID" value="NZ_FUWJ01000003.1"/>
</dbReference>
<dbReference type="InterPro" id="IPR021295">
    <property type="entry name" value="DUF2867"/>
</dbReference>
<dbReference type="AlphaFoldDB" id="A0A1T4QAL0"/>
<accession>A0A1T4QAL0</accession>
<evidence type="ECO:0008006" key="3">
    <source>
        <dbReference type="Google" id="ProtNLM"/>
    </source>
</evidence>
<sequence>MPAGSRLAALYAGADLADAFAVALPPSASRDMERLTRFMLSDPPAWFRVLLAIRDAIMRPFGVKTTSSLRGSVDTARRIDFFPLLAVHDDELILGEDDRHLDFRLSVRLGKRHADGPDEFVATTVVHCHNLLGRIYLAVILPFHRLVVRSMLSRASRRGWPSDPT</sequence>
<protein>
    <recommendedName>
        <fullName evidence="3">DUF2867 domain-containing protein</fullName>
    </recommendedName>
</protein>
<organism evidence="1 2">
    <name type="scientific">Enhydrobacter aerosaccus</name>
    <dbReference type="NCBI Taxonomy" id="225324"/>
    <lineage>
        <taxon>Bacteria</taxon>
        <taxon>Pseudomonadati</taxon>
        <taxon>Pseudomonadota</taxon>
        <taxon>Alphaproteobacteria</taxon>
        <taxon>Hyphomicrobiales</taxon>
        <taxon>Enhydrobacter</taxon>
    </lineage>
</organism>
<evidence type="ECO:0000313" key="2">
    <source>
        <dbReference type="Proteomes" id="UP000190092"/>
    </source>
</evidence>
<reference evidence="2" key="1">
    <citation type="submission" date="2017-02" db="EMBL/GenBank/DDBJ databases">
        <authorList>
            <person name="Varghese N."/>
            <person name="Submissions S."/>
        </authorList>
    </citation>
    <scope>NUCLEOTIDE SEQUENCE [LARGE SCALE GENOMIC DNA]</scope>
    <source>
        <strain evidence="2">ATCC 27094</strain>
    </source>
</reference>
<gene>
    <name evidence="1" type="ORF">SAMN02745126_03102</name>
</gene>
<dbReference type="Pfam" id="PF11066">
    <property type="entry name" value="DUF2867"/>
    <property type="match status" value="1"/>
</dbReference>
<proteinExistence type="predicted"/>
<keyword evidence="2" id="KW-1185">Reference proteome</keyword>
<dbReference type="STRING" id="225324.SAMN02745126_03102"/>
<dbReference type="EMBL" id="FUWJ01000003">
    <property type="protein sequence ID" value="SKA00803.1"/>
    <property type="molecule type" value="Genomic_DNA"/>
</dbReference>
<name>A0A1T4QAL0_9HYPH</name>